<reference evidence="3" key="2">
    <citation type="journal article" date="2021" name="PeerJ">
        <title>Extensive microbial diversity within the chicken gut microbiome revealed by metagenomics and culture.</title>
        <authorList>
            <person name="Gilroy R."/>
            <person name="Ravi A."/>
            <person name="Getino M."/>
            <person name="Pursley I."/>
            <person name="Horton D.L."/>
            <person name="Alikhan N.F."/>
            <person name="Baker D."/>
            <person name="Gharbi K."/>
            <person name="Hall N."/>
            <person name="Watson M."/>
            <person name="Adriaenssens E.M."/>
            <person name="Foster-Nyarko E."/>
            <person name="Jarju S."/>
            <person name="Secka A."/>
            <person name="Antonio M."/>
            <person name="Oren A."/>
            <person name="Chaudhuri R.R."/>
            <person name="La Ragione R."/>
            <person name="Hildebrand F."/>
            <person name="Pallen M.J."/>
        </authorList>
    </citation>
    <scope>NUCLEOTIDE SEQUENCE</scope>
    <source>
        <strain evidence="3">E3-2379</strain>
    </source>
</reference>
<keyword evidence="2" id="KW-0175">Coiled coil</keyword>
<evidence type="ECO:0000313" key="4">
    <source>
        <dbReference type="Proteomes" id="UP000823618"/>
    </source>
</evidence>
<proteinExistence type="inferred from homology"/>
<organism evidence="3 4">
    <name type="scientific">Candidatus Scybalomonas excrementavium</name>
    <dbReference type="NCBI Taxonomy" id="2840943"/>
    <lineage>
        <taxon>Bacteria</taxon>
        <taxon>Bacillati</taxon>
        <taxon>Bacillota</taxon>
        <taxon>Clostridia</taxon>
        <taxon>Lachnospirales</taxon>
        <taxon>Lachnospiraceae</taxon>
        <taxon>Lachnospiraceae incertae sedis</taxon>
        <taxon>Candidatus Scybalomonas</taxon>
    </lineage>
</organism>
<dbReference type="Proteomes" id="UP000823618">
    <property type="component" value="Unassembled WGS sequence"/>
</dbReference>
<reference evidence="3" key="1">
    <citation type="submission" date="2020-10" db="EMBL/GenBank/DDBJ databases">
        <authorList>
            <person name="Gilroy R."/>
        </authorList>
    </citation>
    <scope>NUCLEOTIDE SEQUENCE</scope>
    <source>
        <strain evidence="3">E3-2379</strain>
    </source>
</reference>
<dbReference type="Pfam" id="PF04012">
    <property type="entry name" value="PspA_IM30"/>
    <property type="match status" value="1"/>
</dbReference>
<dbReference type="AlphaFoldDB" id="A0A9D9I030"/>
<comment type="caution">
    <text evidence="3">The sequence shown here is derived from an EMBL/GenBank/DDBJ whole genome shotgun (WGS) entry which is preliminary data.</text>
</comment>
<sequence>MGILKRFTDIMSANMNALLDKAEDPAKMIDQYVRDLERDLGSVKAETASIMAEERRTKRELDECKEMIEKLTSYAEKALLLGNEKDAKTFLEKKGEYTKKESMLLQTYELAKANAQKMQEMHDKLVKDMASLNTRRDEIKAKVAMAKAQERVNQIGSSLGNATTALSSFDKMEAKANKMLDEANAMAELNQRKEETSVEDLMEKYDTTVSSDKQIEDELAAMKAKLGL</sequence>
<dbReference type="PANTHER" id="PTHR31088">
    <property type="entry name" value="MEMBRANE-ASSOCIATED PROTEIN VIPP1, CHLOROPLASTIC"/>
    <property type="match status" value="1"/>
</dbReference>
<dbReference type="EMBL" id="JADIML010000061">
    <property type="protein sequence ID" value="MBO8462688.1"/>
    <property type="molecule type" value="Genomic_DNA"/>
</dbReference>
<accession>A0A9D9I030</accession>
<protein>
    <submittedName>
        <fullName evidence="3">PspA/IM30 family protein</fullName>
    </submittedName>
</protein>
<feature type="coiled-coil region" evidence="2">
    <location>
        <begin position="108"/>
        <end position="149"/>
    </location>
</feature>
<dbReference type="PANTHER" id="PTHR31088:SF6">
    <property type="entry name" value="PHAGE SHOCK PROTEIN A"/>
    <property type="match status" value="1"/>
</dbReference>
<name>A0A9D9I030_9FIRM</name>
<evidence type="ECO:0000313" key="3">
    <source>
        <dbReference type="EMBL" id="MBO8462688.1"/>
    </source>
</evidence>
<gene>
    <name evidence="3" type="ORF">IAC13_02010</name>
</gene>
<evidence type="ECO:0000256" key="1">
    <source>
        <dbReference type="ARBA" id="ARBA00043985"/>
    </source>
</evidence>
<dbReference type="InterPro" id="IPR007157">
    <property type="entry name" value="PspA_VIPP1"/>
</dbReference>
<comment type="similarity">
    <text evidence="1">Belongs to the PspA/Vipp/IM30 family.</text>
</comment>
<evidence type="ECO:0000256" key="2">
    <source>
        <dbReference type="SAM" id="Coils"/>
    </source>
</evidence>